<dbReference type="SUPFAM" id="SSF49401">
    <property type="entry name" value="Bacterial adhesins"/>
    <property type="match status" value="1"/>
</dbReference>
<comment type="similarity">
    <text evidence="2">Belongs to the fimbrial protein family.</text>
</comment>
<dbReference type="InterPro" id="IPR050263">
    <property type="entry name" value="Bact_Fimbrial_Adh_Pro"/>
</dbReference>
<dbReference type="HOGENOM" id="CLU_088965_0_0_6"/>
<evidence type="ECO:0000259" key="6">
    <source>
        <dbReference type="Pfam" id="PF00419"/>
    </source>
</evidence>
<evidence type="ECO:0000256" key="5">
    <source>
        <dbReference type="SAM" id="SignalP"/>
    </source>
</evidence>
<dbReference type="Gene3D" id="2.60.40.1090">
    <property type="entry name" value="Fimbrial-type adhesion domain"/>
    <property type="match status" value="1"/>
</dbReference>
<dbReference type="InterPro" id="IPR008966">
    <property type="entry name" value="Adhesion_dom_sf"/>
</dbReference>
<keyword evidence="3 5" id="KW-0732">Signal</keyword>
<evidence type="ECO:0000256" key="1">
    <source>
        <dbReference type="ARBA" id="ARBA00004561"/>
    </source>
</evidence>
<feature type="domain" description="Fimbrial-type adhesion" evidence="6">
    <location>
        <begin position="32"/>
        <end position="177"/>
    </location>
</feature>
<dbReference type="GO" id="GO:0009289">
    <property type="term" value="C:pilus"/>
    <property type="evidence" value="ECO:0007669"/>
    <property type="project" value="UniProtKB-SubCell"/>
</dbReference>
<dbReference type="PATRIC" id="fig|1157951.4.peg.2536"/>
<reference evidence="8" key="2">
    <citation type="submission" date="2012-04" db="EMBL/GenBank/DDBJ databases">
        <title>Complete genome sequence of Providencia stuartii clinical isolate MRSN 2154.</title>
        <authorList>
            <person name="Clifford R.J."/>
            <person name="Hang J."/>
            <person name="Riley M.C."/>
            <person name="Onmus-Leone F."/>
            <person name="Kuschner R.A."/>
            <person name="Lesho E.P."/>
            <person name="Waterman P.E."/>
        </authorList>
    </citation>
    <scope>NUCLEOTIDE SEQUENCE [LARGE SCALE GENOMIC DNA]</scope>
    <source>
        <strain evidence="8">MRSN 2154</strain>
    </source>
</reference>
<dbReference type="KEGG" id="psi:S70_12590"/>
<name>A0A140NKS6_PROSM</name>
<evidence type="ECO:0000256" key="2">
    <source>
        <dbReference type="ARBA" id="ARBA00006671"/>
    </source>
</evidence>
<dbReference type="PANTHER" id="PTHR33420:SF12">
    <property type="entry name" value="FIMBRIN-LIKE PROTEIN FIMI-RELATED"/>
    <property type="match status" value="1"/>
</dbReference>
<organism evidence="7 8">
    <name type="scientific">Providencia stuartii (strain MRSN 2154)</name>
    <dbReference type="NCBI Taxonomy" id="1157951"/>
    <lineage>
        <taxon>Bacteria</taxon>
        <taxon>Pseudomonadati</taxon>
        <taxon>Pseudomonadota</taxon>
        <taxon>Gammaproteobacteria</taxon>
        <taxon>Enterobacterales</taxon>
        <taxon>Morganellaceae</taxon>
        <taxon>Providencia</taxon>
    </lineage>
</organism>
<dbReference type="GO" id="GO:0043709">
    <property type="term" value="P:cell adhesion involved in single-species biofilm formation"/>
    <property type="evidence" value="ECO:0007669"/>
    <property type="project" value="TreeGrafter"/>
</dbReference>
<evidence type="ECO:0000256" key="4">
    <source>
        <dbReference type="ARBA" id="ARBA00023263"/>
    </source>
</evidence>
<dbReference type="PANTHER" id="PTHR33420">
    <property type="entry name" value="FIMBRIAL SUBUNIT ELFA-RELATED"/>
    <property type="match status" value="1"/>
</dbReference>
<reference evidence="7 8" key="1">
    <citation type="journal article" date="2012" name="J. Bacteriol.">
        <title>Complete Genome Sequence of Providencia stuartii Clinical Isolate MRSN 2154.</title>
        <authorList>
            <person name="Clifford R.J."/>
            <person name="Hang J."/>
            <person name="Riley M.C."/>
            <person name="Onmus-Leone F."/>
            <person name="Kuschner R.A."/>
            <person name="Lesho E.P."/>
            <person name="Waterman P.E."/>
        </authorList>
    </citation>
    <scope>NUCLEOTIDE SEQUENCE [LARGE SCALE GENOMIC DNA]</scope>
    <source>
        <strain evidence="7 8">MRSN 2154</strain>
    </source>
</reference>
<dbReference type="EMBL" id="CP003488">
    <property type="protein sequence ID" value="AFH94364.1"/>
    <property type="molecule type" value="Genomic_DNA"/>
</dbReference>
<evidence type="ECO:0000313" key="7">
    <source>
        <dbReference type="EMBL" id="AFH94364.1"/>
    </source>
</evidence>
<evidence type="ECO:0000313" key="8">
    <source>
        <dbReference type="Proteomes" id="UP000005012"/>
    </source>
</evidence>
<feature type="signal peptide" evidence="5">
    <location>
        <begin position="1"/>
        <end position="18"/>
    </location>
</feature>
<dbReference type="Proteomes" id="UP000005012">
    <property type="component" value="Chromosome"/>
</dbReference>
<evidence type="ECO:0000256" key="3">
    <source>
        <dbReference type="ARBA" id="ARBA00022729"/>
    </source>
</evidence>
<dbReference type="RefSeq" id="WP_014657377.1">
    <property type="nucleotide sequence ID" value="NC_017731.1"/>
</dbReference>
<dbReference type="Pfam" id="PF00419">
    <property type="entry name" value="Fimbrial"/>
    <property type="match status" value="1"/>
</dbReference>
<sequence length="178" mass="19106">MRGLILALLLLVSPLMEAGNKWQVQLPGGGMRFQGELIAEACSVETSDRSLIVNMGQLRTNMLNASGQDTDPVIFDIHLRECSAVASEYVSITFAGIANDKNPAIFAIDNGPNTATGVGLAIFDSKDTLIPINSSPRKIERVSNGDMTLHFVAKYRATSDQITGGKADAQALFSLTYE</sequence>
<keyword evidence="4" id="KW-0281">Fimbrium</keyword>
<gene>
    <name evidence="7" type="ordered locus">S70_12590</name>
</gene>
<protein>
    <recommendedName>
        <fullName evidence="6">Fimbrial-type adhesion domain-containing protein</fullName>
    </recommendedName>
</protein>
<accession>A0A140NKS6</accession>
<comment type="subcellular location">
    <subcellularLocation>
        <location evidence="1">Fimbrium</location>
    </subcellularLocation>
</comment>
<dbReference type="GeneID" id="93520877"/>
<dbReference type="OrthoDB" id="6455611at2"/>
<dbReference type="InterPro" id="IPR036937">
    <property type="entry name" value="Adhesion_dom_fimbrial_sf"/>
</dbReference>
<feature type="chain" id="PRO_5007303684" description="Fimbrial-type adhesion domain-containing protein" evidence="5">
    <location>
        <begin position="19"/>
        <end position="178"/>
    </location>
</feature>
<dbReference type="InterPro" id="IPR000259">
    <property type="entry name" value="Adhesion_dom_fimbrial"/>
</dbReference>
<dbReference type="AlphaFoldDB" id="A0A140NKS6"/>
<proteinExistence type="inferred from homology"/>